<organism evidence="5 6">
    <name type="scientific">Hominifimenecus microfluidus</name>
    <dbReference type="NCBI Taxonomy" id="2885348"/>
    <lineage>
        <taxon>Bacteria</taxon>
        <taxon>Bacillati</taxon>
        <taxon>Bacillota</taxon>
        <taxon>Clostridia</taxon>
        <taxon>Lachnospirales</taxon>
        <taxon>Lachnospiraceae</taxon>
        <taxon>Hominifimenecus</taxon>
    </lineage>
</organism>
<dbReference type="AlphaFoldDB" id="A0AAE3EDC1"/>
<feature type="coiled-coil region" evidence="1">
    <location>
        <begin position="204"/>
        <end position="231"/>
    </location>
</feature>
<dbReference type="Pfam" id="PF07581">
    <property type="entry name" value="Glug"/>
    <property type="match status" value="1"/>
</dbReference>
<protein>
    <recommendedName>
        <fullName evidence="4">GLUG domain-containing protein</fullName>
    </recommendedName>
</protein>
<dbReference type="Gene3D" id="2.160.20.110">
    <property type="match status" value="3"/>
</dbReference>
<sequence>MRKNNKIRFLAVFMVLTMLLGSVPVSAAGEELMIGSVEELREFVAKCSDDVYSDGLSVILTNDIDITGYEISIPLFLGTFDGSGHRIYGLSLPGNLSQIGLFGRIGSGAVVKNLTVEGSVTPEGNQSSVGGIAGINEGMIMDCHFSGTVTAKEDVGGIAGRNEDGGVIRGCRTEGNVHGTTFTGGITGTNEGTVISCTNEASVNTKLSQENANLQDEISDLQEEADTWKADTGSSKNSSDVTDAGGIVGYSTGEIRDCVNDGSVGYPHVGYNVGGIVGRQNGLVSGCSSYGRIQGRKDVGGIVGQMCPDITLQFDDNGMEELQSELASLQDSISRMLEDTQSASDNVTERLTRVSGYAQSARESASAIGSDVVDTVRTDVDEVNRTEQLVSEYIGKASPIMQSLADASGEASRSVQTLKDLTVNLAGAESYTREILSLLETFCGDLTQASQAVDSAVSSLEQALDAMSGDNGEKPDLGPLKEDLKKQQEALEELQGALEQAESEWKESSSLTPETAERLLNAAVDALRCSVNVQKDAADILMGINWAGIAENLNQAVSALYDSMDSFRQAAVLLGDASEQLRQVLMILADRQPEVETDRKLLEDSLGSMSSALSSLQDAFTSATQWVSDLSGEKAPSISAPGSTVDTSASDLNTALTGIGNELSALGSELSTSNSSVLAEAQAVNRQFMNVMNLFLNMLNSTTDVDYTNVFEDVSEESLHSAVRGKAESCRNYGSVSADRNAGGIAGAMAIEYDYDPEDDWMMSDEASLHFTYQTRAILLDCSNYGTVAAKKSCAGGVSGRMDIGTISGCGGYGNVSSEGSDYVGGVSGLSRSSIRNSYAKASLSGGRYIGGIAGSGENISGCIVMVEITDSTQAAGAIAGEISGEYEDNRFVSDTLAGVDRISYKGKAEKISYEELQAIEGIPEEFLELKLSFVADGVTVKETTFAYGESFGADIFPMIPEKDGCYIQWDKSGDDLKNLTCDTRVTASYEPYVTTLASEEESEGKPLFLVQGQFRDGDEITVEDVKTSGQDKGTVTECRSIRIPADPADTHTVRWHIPEESKGGYTVYTDTGSGWEKADSETNGSYLCFTMRESGKILITEEGKISSVIKIVGIVLFAAAAAGVAIVVRSRRKSKKKAVKETKKD</sequence>
<keyword evidence="2" id="KW-0472">Membrane</keyword>
<reference evidence="5" key="1">
    <citation type="submission" date="2021-10" db="EMBL/GenBank/DDBJ databases">
        <title>Anaerobic single-cell dispensing facilitates the cultivation of human gut bacteria.</title>
        <authorList>
            <person name="Afrizal A."/>
        </authorList>
    </citation>
    <scope>NUCLEOTIDE SEQUENCE</scope>
    <source>
        <strain evidence="5">CLA-AA-H215</strain>
    </source>
</reference>
<dbReference type="RefSeq" id="WP_308454933.1">
    <property type="nucleotide sequence ID" value="NZ_JAJEQR010000073.1"/>
</dbReference>
<gene>
    <name evidence="5" type="ORF">LKD81_16270</name>
</gene>
<feature type="chain" id="PRO_5042003838" description="GLUG domain-containing protein" evidence="3">
    <location>
        <begin position="28"/>
        <end position="1146"/>
    </location>
</feature>
<proteinExistence type="predicted"/>
<feature type="coiled-coil region" evidence="1">
    <location>
        <begin position="480"/>
        <end position="511"/>
    </location>
</feature>
<evidence type="ECO:0000256" key="1">
    <source>
        <dbReference type="SAM" id="Coils"/>
    </source>
</evidence>
<keyword evidence="2" id="KW-0812">Transmembrane</keyword>
<feature type="signal peptide" evidence="3">
    <location>
        <begin position="1"/>
        <end position="27"/>
    </location>
</feature>
<evidence type="ECO:0000313" key="6">
    <source>
        <dbReference type="Proteomes" id="UP001198182"/>
    </source>
</evidence>
<dbReference type="Proteomes" id="UP001198182">
    <property type="component" value="Unassembled WGS sequence"/>
</dbReference>
<dbReference type="InterPro" id="IPR011493">
    <property type="entry name" value="GLUG"/>
</dbReference>
<dbReference type="EMBL" id="JAJEQR010000073">
    <property type="protein sequence ID" value="MCC2232527.1"/>
    <property type="molecule type" value="Genomic_DNA"/>
</dbReference>
<dbReference type="SUPFAM" id="SSF58104">
    <property type="entry name" value="Methyl-accepting chemotaxis protein (MCP) signaling domain"/>
    <property type="match status" value="1"/>
</dbReference>
<name>A0AAE3EDC1_9FIRM</name>
<evidence type="ECO:0000256" key="3">
    <source>
        <dbReference type="SAM" id="SignalP"/>
    </source>
</evidence>
<keyword evidence="1" id="KW-0175">Coiled coil</keyword>
<keyword evidence="3" id="KW-0732">Signal</keyword>
<evidence type="ECO:0000256" key="2">
    <source>
        <dbReference type="SAM" id="Phobius"/>
    </source>
</evidence>
<comment type="caution">
    <text evidence="5">The sequence shown here is derived from an EMBL/GenBank/DDBJ whole genome shotgun (WGS) entry which is preliminary data.</text>
</comment>
<keyword evidence="6" id="KW-1185">Reference proteome</keyword>
<accession>A0AAE3EDC1</accession>
<feature type="domain" description="GLUG" evidence="4">
    <location>
        <begin position="126"/>
        <end position="150"/>
    </location>
</feature>
<evidence type="ECO:0000313" key="5">
    <source>
        <dbReference type="EMBL" id="MCC2232527.1"/>
    </source>
</evidence>
<keyword evidence="2" id="KW-1133">Transmembrane helix</keyword>
<evidence type="ECO:0000259" key="4">
    <source>
        <dbReference type="Pfam" id="PF07581"/>
    </source>
</evidence>
<feature type="transmembrane region" description="Helical" evidence="2">
    <location>
        <begin position="1109"/>
        <end position="1129"/>
    </location>
</feature>